<dbReference type="PROSITE" id="PS00079">
    <property type="entry name" value="MULTICOPPER_OXIDASE1"/>
    <property type="match status" value="1"/>
</dbReference>
<dbReference type="AlphaFoldDB" id="A0AA38GD05"/>
<evidence type="ECO:0000313" key="16">
    <source>
        <dbReference type="Proteomes" id="UP000824469"/>
    </source>
</evidence>
<dbReference type="PROSITE" id="PS00080">
    <property type="entry name" value="MULTICOPPER_OXIDASE2"/>
    <property type="match status" value="1"/>
</dbReference>
<evidence type="ECO:0000259" key="13">
    <source>
        <dbReference type="Pfam" id="PF00394"/>
    </source>
</evidence>
<feature type="non-terminal residue" evidence="15">
    <location>
        <position position="1"/>
    </location>
</feature>
<dbReference type="InterPro" id="IPR002355">
    <property type="entry name" value="Cu_oxidase_Cu_BS"/>
</dbReference>
<feature type="domain" description="Plastocyanin-like" evidence="14">
    <location>
        <begin position="248"/>
        <end position="383"/>
    </location>
</feature>
<accession>A0AA38GD05</accession>
<comment type="similarity">
    <text evidence="4">Belongs to the multicopper oxidase family.</text>
</comment>
<dbReference type="SUPFAM" id="SSF49503">
    <property type="entry name" value="Cupredoxins"/>
    <property type="match status" value="2"/>
</dbReference>
<dbReference type="EMBL" id="JAHRHJ020000004">
    <property type="protein sequence ID" value="KAH9319135.1"/>
    <property type="molecule type" value="Genomic_DNA"/>
</dbReference>
<evidence type="ECO:0000256" key="11">
    <source>
        <dbReference type="ARBA" id="ARBA00023008"/>
    </source>
</evidence>
<dbReference type="FunFam" id="2.60.40.420:FF:000049">
    <property type="entry name" value="Laccase"/>
    <property type="match status" value="1"/>
</dbReference>
<dbReference type="PANTHER" id="PTHR11709:SF417">
    <property type="entry name" value="LACCASE-17"/>
    <property type="match status" value="1"/>
</dbReference>
<dbReference type="NCBIfam" id="TIGR03389">
    <property type="entry name" value="laccase"/>
    <property type="match status" value="1"/>
</dbReference>
<evidence type="ECO:0000256" key="6">
    <source>
        <dbReference type="ARBA" id="ARBA00022523"/>
    </source>
</evidence>
<name>A0AA38GD05_TAXCH</name>
<protein>
    <recommendedName>
        <fullName evidence="5">laccase</fullName>
        <ecNumber evidence="5">1.10.3.2</ecNumber>
    </recommendedName>
</protein>
<dbReference type="PANTHER" id="PTHR11709">
    <property type="entry name" value="MULTI-COPPER OXIDASE"/>
    <property type="match status" value="1"/>
</dbReference>
<evidence type="ECO:0000256" key="8">
    <source>
        <dbReference type="ARBA" id="ARBA00022723"/>
    </source>
</evidence>
<dbReference type="InterPro" id="IPR045087">
    <property type="entry name" value="Cu-oxidase_fam"/>
</dbReference>
<keyword evidence="8" id="KW-0479">Metal-binding</keyword>
<dbReference type="GO" id="GO:0005507">
    <property type="term" value="F:copper ion binding"/>
    <property type="evidence" value="ECO:0007669"/>
    <property type="project" value="InterPro"/>
</dbReference>
<sequence>EWWNTDPIRVEALSIQTGGVPNVSDAFTINGQPGDLYPCSTSGTYNLFVQQGKTYLLRVVNAAVNSPLFFKIASHSLTVVAVDGSYTKPYTTDVMFIAPGQTADVLLTANQSPAKYYIAARIYTNIPVGNFDNTTTTAILNYQGSPSSSTPILPQLPVFNDNATVATFSQALRSLASPAHPVDVPKTINKSIFTTVGLGLLPCPNGTTCAGPNNTRIRASMNNVSFVMPSIAILQAYYFGINGVFTTDFPPNPPVVFNYTGNNIPRSLWAPSFGTKVSVLNYNATVQVVFQATSIFQADNHPMHIHGYDFYVVGQGSGNYNAQTDPLKFNLFDPVLRNTVGVPVIGWTAIRFKADNPGVWFVHCHFDDHLTWGLNMVFVVKNGPGYLASLEPPPPDLPRC</sequence>
<comment type="cofactor">
    <cofactor evidence="2">
        <name>Cu cation</name>
        <dbReference type="ChEBI" id="CHEBI:23378"/>
    </cofactor>
</comment>
<evidence type="ECO:0000256" key="3">
    <source>
        <dbReference type="ARBA" id="ARBA00004271"/>
    </source>
</evidence>
<dbReference type="CDD" id="cd13875">
    <property type="entry name" value="CuRO_2_LCC_plant"/>
    <property type="match status" value="1"/>
</dbReference>
<dbReference type="OMA" id="GSTENHI"/>
<reference evidence="15 16" key="1">
    <citation type="journal article" date="2021" name="Nat. Plants">
        <title>The Taxus genome provides insights into paclitaxel biosynthesis.</title>
        <authorList>
            <person name="Xiong X."/>
            <person name="Gou J."/>
            <person name="Liao Q."/>
            <person name="Li Y."/>
            <person name="Zhou Q."/>
            <person name="Bi G."/>
            <person name="Li C."/>
            <person name="Du R."/>
            <person name="Wang X."/>
            <person name="Sun T."/>
            <person name="Guo L."/>
            <person name="Liang H."/>
            <person name="Lu P."/>
            <person name="Wu Y."/>
            <person name="Zhang Z."/>
            <person name="Ro D.K."/>
            <person name="Shang Y."/>
            <person name="Huang S."/>
            <person name="Yan J."/>
        </authorList>
    </citation>
    <scope>NUCLEOTIDE SEQUENCE [LARGE SCALE GENOMIC DNA]</scope>
    <source>
        <strain evidence="15">Ta-2019</strain>
    </source>
</reference>
<dbReference type="Pfam" id="PF00394">
    <property type="entry name" value="Cu-oxidase"/>
    <property type="match status" value="1"/>
</dbReference>
<dbReference type="Proteomes" id="UP000824469">
    <property type="component" value="Unassembled WGS sequence"/>
</dbReference>
<evidence type="ECO:0000256" key="5">
    <source>
        <dbReference type="ARBA" id="ARBA00012297"/>
    </source>
</evidence>
<keyword evidence="6" id="KW-0052">Apoplast</keyword>
<dbReference type="InterPro" id="IPR034285">
    <property type="entry name" value="CuRO_2_LCC"/>
</dbReference>
<keyword evidence="12" id="KW-0439">Lignin degradation</keyword>
<dbReference type="InterPro" id="IPR017761">
    <property type="entry name" value="Laccase"/>
</dbReference>
<feature type="domain" description="Plastocyanin-like" evidence="13">
    <location>
        <begin position="1"/>
        <end position="145"/>
    </location>
</feature>
<keyword evidence="10" id="KW-0560">Oxidoreductase</keyword>
<keyword evidence="7" id="KW-0964">Secreted</keyword>
<dbReference type="GO" id="GO:0052716">
    <property type="term" value="F:hydroquinone:oxygen oxidoreductase activity"/>
    <property type="evidence" value="ECO:0007669"/>
    <property type="project" value="UniProtKB-EC"/>
</dbReference>
<dbReference type="InterPro" id="IPR001117">
    <property type="entry name" value="Cu-oxidase_2nd"/>
</dbReference>
<organism evidence="15 16">
    <name type="scientific">Taxus chinensis</name>
    <name type="common">Chinese yew</name>
    <name type="synonym">Taxus wallichiana var. chinensis</name>
    <dbReference type="NCBI Taxonomy" id="29808"/>
    <lineage>
        <taxon>Eukaryota</taxon>
        <taxon>Viridiplantae</taxon>
        <taxon>Streptophyta</taxon>
        <taxon>Embryophyta</taxon>
        <taxon>Tracheophyta</taxon>
        <taxon>Spermatophyta</taxon>
        <taxon>Pinopsida</taxon>
        <taxon>Pinidae</taxon>
        <taxon>Conifers II</taxon>
        <taxon>Cupressales</taxon>
        <taxon>Taxaceae</taxon>
        <taxon>Taxus</taxon>
    </lineage>
</organism>
<dbReference type="InterPro" id="IPR033138">
    <property type="entry name" value="Cu_oxidase_CS"/>
</dbReference>
<evidence type="ECO:0000256" key="9">
    <source>
        <dbReference type="ARBA" id="ARBA00022737"/>
    </source>
</evidence>
<evidence type="ECO:0000313" key="15">
    <source>
        <dbReference type="EMBL" id="KAH9319135.1"/>
    </source>
</evidence>
<dbReference type="EC" id="1.10.3.2" evidence="5"/>
<comment type="caution">
    <text evidence="15">The sequence shown here is derived from an EMBL/GenBank/DDBJ whole genome shotgun (WGS) entry which is preliminary data.</text>
</comment>
<comment type="catalytic activity">
    <reaction evidence="1">
        <text>4 hydroquinone + O2 = 4 benzosemiquinone + 2 H2O</text>
        <dbReference type="Rhea" id="RHEA:11276"/>
        <dbReference type="ChEBI" id="CHEBI:15377"/>
        <dbReference type="ChEBI" id="CHEBI:15379"/>
        <dbReference type="ChEBI" id="CHEBI:17594"/>
        <dbReference type="ChEBI" id="CHEBI:17977"/>
        <dbReference type="EC" id="1.10.3.2"/>
    </reaction>
</comment>
<gene>
    <name evidence="15" type="ORF">KI387_020904</name>
</gene>
<comment type="subcellular location">
    <subcellularLocation>
        <location evidence="3">Secreted</location>
        <location evidence="3">Extracellular space</location>
        <location evidence="3">Apoplast</location>
    </subcellularLocation>
</comment>
<evidence type="ECO:0000256" key="2">
    <source>
        <dbReference type="ARBA" id="ARBA00001935"/>
    </source>
</evidence>
<dbReference type="InterPro" id="IPR011706">
    <property type="entry name" value="Cu-oxidase_C"/>
</dbReference>
<evidence type="ECO:0000259" key="14">
    <source>
        <dbReference type="Pfam" id="PF07731"/>
    </source>
</evidence>
<dbReference type="GO" id="GO:0048046">
    <property type="term" value="C:apoplast"/>
    <property type="evidence" value="ECO:0007669"/>
    <property type="project" value="UniProtKB-SubCell"/>
</dbReference>
<dbReference type="Gene3D" id="2.60.40.420">
    <property type="entry name" value="Cupredoxins - blue copper proteins"/>
    <property type="match status" value="2"/>
</dbReference>
<proteinExistence type="inferred from homology"/>
<evidence type="ECO:0000256" key="10">
    <source>
        <dbReference type="ARBA" id="ARBA00023002"/>
    </source>
</evidence>
<dbReference type="GO" id="GO:0046274">
    <property type="term" value="P:lignin catabolic process"/>
    <property type="evidence" value="ECO:0007669"/>
    <property type="project" value="UniProtKB-KW"/>
</dbReference>
<evidence type="ECO:0000256" key="12">
    <source>
        <dbReference type="ARBA" id="ARBA00023185"/>
    </source>
</evidence>
<keyword evidence="9" id="KW-0677">Repeat</keyword>
<dbReference type="Pfam" id="PF07731">
    <property type="entry name" value="Cu-oxidase_2"/>
    <property type="match status" value="1"/>
</dbReference>
<evidence type="ECO:0000256" key="1">
    <source>
        <dbReference type="ARBA" id="ARBA00000349"/>
    </source>
</evidence>
<dbReference type="InterPro" id="IPR034289">
    <property type="entry name" value="CuRO_3_LCC"/>
</dbReference>
<dbReference type="InterPro" id="IPR008972">
    <property type="entry name" value="Cupredoxin"/>
</dbReference>
<evidence type="ECO:0000256" key="7">
    <source>
        <dbReference type="ARBA" id="ARBA00022525"/>
    </source>
</evidence>
<keyword evidence="11" id="KW-0186">Copper</keyword>
<evidence type="ECO:0000256" key="4">
    <source>
        <dbReference type="ARBA" id="ARBA00010609"/>
    </source>
</evidence>
<dbReference type="CDD" id="cd13897">
    <property type="entry name" value="CuRO_3_LCC_plant"/>
    <property type="match status" value="1"/>
</dbReference>
<keyword evidence="16" id="KW-1185">Reference proteome</keyword>